<feature type="domain" description="DUF7168" evidence="2">
    <location>
        <begin position="92"/>
        <end position="182"/>
    </location>
</feature>
<organism evidence="3 4">
    <name type="scientific">Candidatus Neomicrothrix parvicella RN1</name>
    <dbReference type="NCBI Taxonomy" id="1229780"/>
    <lineage>
        <taxon>Bacteria</taxon>
        <taxon>Bacillati</taxon>
        <taxon>Actinomycetota</taxon>
        <taxon>Acidimicrobiia</taxon>
        <taxon>Acidimicrobiales</taxon>
        <taxon>Microthrixaceae</taxon>
        <taxon>Candidatus Neomicrothrix</taxon>
    </lineage>
</organism>
<evidence type="ECO:0000313" key="3">
    <source>
        <dbReference type="EMBL" id="CCM62756.1"/>
    </source>
</evidence>
<dbReference type="InterPro" id="IPR055592">
    <property type="entry name" value="DUF7168"/>
</dbReference>
<dbReference type="eggNOG" id="ENOG5031KBW">
    <property type="taxonomic scope" value="Bacteria"/>
</dbReference>
<reference evidence="3 4" key="1">
    <citation type="journal article" date="2013" name="ISME J.">
        <title>Metabolic model for the filamentous 'Candidatus Microthrix parvicella' based on genomic and metagenomic analyses.</title>
        <authorList>
            <person name="Jon McIlroy S."/>
            <person name="Kristiansen R."/>
            <person name="Albertsen M."/>
            <person name="Michael Karst S."/>
            <person name="Rossetti S."/>
            <person name="Lund Nielsen J."/>
            <person name="Tandoi V."/>
            <person name="James Seviour R."/>
            <person name="Nielsen P.H."/>
        </authorList>
    </citation>
    <scope>NUCLEOTIDE SEQUENCE [LARGE SCALE GENOMIC DNA]</scope>
    <source>
        <strain evidence="3 4">RN1</strain>
    </source>
</reference>
<evidence type="ECO:0000313" key="4">
    <source>
        <dbReference type="Proteomes" id="UP000018291"/>
    </source>
</evidence>
<dbReference type="EMBL" id="CANL01000005">
    <property type="protein sequence ID" value="CCM62756.1"/>
    <property type="molecule type" value="Genomic_DNA"/>
</dbReference>
<accession>R4Z0G4</accession>
<dbReference type="RefSeq" id="WP_012224430.1">
    <property type="nucleotide sequence ID" value="NZ_HG422565.1"/>
</dbReference>
<evidence type="ECO:0000259" key="1">
    <source>
        <dbReference type="Pfam" id="PF10979"/>
    </source>
</evidence>
<evidence type="ECO:0000259" key="2">
    <source>
        <dbReference type="Pfam" id="PF23771"/>
    </source>
</evidence>
<sequence>MSATDMSDTDMSDTMTTGLTSDRLRKVRALLAKAEQTDFPDEADTYLGKAAMLIAKWELDEAMVWEHTPSDRRAAPITAMVGIPAPYAGRKSVLLGVVGEANGCRVIRVGHSSEGHRFAVIGFAHDVEVTELLFSSLLVQMTRAMLAERPPGSNGTATAQWRRSFIVAFSNRVGARLTVAREVAGAAQQQSAAGGERPMTLVLADRSRLVDDETRQQFPRLRSSYVSAGSSAAGARAGAVAGNRAELGGHLKPGPKALVGR</sequence>
<dbReference type="InterPro" id="IPR024498">
    <property type="entry name" value="DUF2786"/>
</dbReference>
<keyword evidence="4" id="KW-1185">Reference proteome</keyword>
<comment type="caution">
    <text evidence="3">The sequence shown here is derived from an EMBL/GenBank/DDBJ whole genome shotgun (WGS) entry which is preliminary data.</text>
</comment>
<name>R4Z0G4_9ACTN</name>
<gene>
    <name evidence="3" type="ORF">BN381_130314</name>
</gene>
<dbReference type="STRING" id="1229780.BN381_130314"/>
<dbReference type="Pfam" id="PF23771">
    <property type="entry name" value="DUF7168"/>
    <property type="match status" value="1"/>
</dbReference>
<dbReference type="Proteomes" id="UP000018291">
    <property type="component" value="Unassembled WGS sequence"/>
</dbReference>
<dbReference type="OrthoDB" id="3508128at2"/>
<dbReference type="HOGENOM" id="CLU_1084370_0_0_11"/>
<proteinExistence type="predicted"/>
<protein>
    <submittedName>
        <fullName evidence="3">Uncharacterized protein</fullName>
    </submittedName>
</protein>
<feature type="domain" description="DUF2786" evidence="1">
    <location>
        <begin position="24"/>
        <end position="60"/>
    </location>
</feature>
<dbReference type="Pfam" id="PF10979">
    <property type="entry name" value="DUF2786"/>
    <property type="match status" value="1"/>
</dbReference>
<dbReference type="AlphaFoldDB" id="R4Z0G4"/>